<evidence type="ECO:0008006" key="5">
    <source>
        <dbReference type="Google" id="ProtNLM"/>
    </source>
</evidence>
<dbReference type="EMBL" id="RBAH01000017">
    <property type="protein sequence ID" value="RKN78990.1"/>
    <property type="molecule type" value="Genomic_DNA"/>
</dbReference>
<evidence type="ECO:0000313" key="3">
    <source>
        <dbReference type="EMBL" id="RKN78990.1"/>
    </source>
</evidence>
<evidence type="ECO:0000313" key="4">
    <source>
        <dbReference type="Proteomes" id="UP000282311"/>
    </source>
</evidence>
<dbReference type="Pfam" id="PF12438">
    <property type="entry name" value="DUF3679"/>
    <property type="match status" value="1"/>
</dbReference>
<proteinExistence type="predicted"/>
<keyword evidence="2" id="KW-1133">Transmembrane helix</keyword>
<feature type="transmembrane region" description="Helical" evidence="2">
    <location>
        <begin position="6"/>
        <end position="26"/>
    </location>
</feature>
<accession>A0A3B0C114</accession>
<keyword evidence="2" id="KW-0472">Membrane</keyword>
<comment type="caution">
    <text evidence="3">The sequence shown here is derived from an EMBL/GenBank/DDBJ whole genome shotgun (WGS) entry which is preliminary data.</text>
</comment>
<evidence type="ECO:0000256" key="2">
    <source>
        <dbReference type="SAM" id="Phobius"/>
    </source>
</evidence>
<keyword evidence="2" id="KW-0812">Transmembrane</keyword>
<evidence type="ECO:0000256" key="1">
    <source>
        <dbReference type="SAM" id="MobiDB-lite"/>
    </source>
</evidence>
<sequence>MARHSVTFIAIILMLCFGIFFGIELATKGMEQIQGPIVQGQTPAGGVAYPYAGAGVQQPGGTGAGTGAPAVIGQASVPTAGTPTGGAGQTAASASVPVKPQPQPITADSGINRVGNQIGDMLQAAAHGTIRTIVSLLDSVVN</sequence>
<feature type="region of interest" description="Disordered" evidence="1">
    <location>
        <begin position="79"/>
        <end position="103"/>
    </location>
</feature>
<dbReference type="InterPro" id="IPR020534">
    <property type="entry name" value="Uncharacterised_YqxA"/>
</dbReference>
<keyword evidence="4" id="KW-1185">Reference proteome</keyword>
<dbReference type="AlphaFoldDB" id="A0A3B0C114"/>
<reference evidence="3 4" key="1">
    <citation type="journal article" date="2007" name="Int. J. Syst. Evol. Microbiol.">
        <title>Paenibacillus ginsengarvi sp. nov., isolated from soil from ginseng cultivation.</title>
        <authorList>
            <person name="Yoon M.H."/>
            <person name="Ten L.N."/>
            <person name="Im W.T."/>
        </authorList>
    </citation>
    <scope>NUCLEOTIDE SEQUENCE [LARGE SCALE GENOMIC DNA]</scope>
    <source>
        <strain evidence="3 4">KCTC 13059</strain>
    </source>
</reference>
<dbReference type="Proteomes" id="UP000282311">
    <property type="component" value="Unassembled WGS sequence"/>
</dbReference>
<name>A0A3B0C114_9BACL</name>
<gene>
    <name evidence="3" type="ORF">D7M11_21705</name>
</gene>
<organism evidence="3 4">
    <name type="scientific">Paenibacillus ginsengarvi</name>
    <dbReference type="NCBI Taxonomy" id="400777"/>
    <lineage>
        <taxon>Bacteria</taxon>
        <taxon>Bacillati</taxon>
        <taxon>Bacillota</taxon>
        <taxon>Bacilli</taxon>
        <taxon>Bacillales</taxon>
        <taxon>Paenibacillaceae</taxon>
        <taxon>Paenibacillus</taxon>
    </lineage>
</organism>
<protein>
    <recommendedName>
        <fullName evidence="5">Translation initiation factor 2</fullName>
    </recommendedName>
</protein>
<dbReference type="OrthoDB" id="2611684at2"/>
<dbReference type="RefSeq" id="WP_120749359.1">
    <property type="nucleotide sequence ID" value="NZ_RBAH01000017.1"/>
</dbReference>